<reference evidence="4 5" key="1">
    <citation type="submission" date="2020-04" db="EMBL/GenBank/DDBJ databases">
        <title>Plant Genome Project.</title>
        <authorList>
            <person name="Zhang R.-G."/>
        </authorList>
    </citation>
    <scope>NUCLEOTIDE SEQUENCE [LARGE SCALE GENOMIC DNA]</scope>
    <source>
        <strain evidence="4">YNK0</strain>
        <tissue evidence="4">Leaf</tissue>
    </source>
</reference>
<dbReference type="PANTHER" id="PTHR46652:SF7">
    <property type="entry name" value="LEUCINE-RICH REPEAT AND IQ DOMAIN-CONTAINING PROTEIN 1"/>
    <property type="match status" value="1"/>
</dbReference>
<dbReference type="OMA" id="RWSEVKV"/>
<dbReference type="PANTHER" id="PTHR46652">
    <property type="entry name" value="LEUCINE-RICH REPEAT AND IQ DOMAIN-CONTAINING PROTEIN 1-RELATED"/>
    <property type="match status" value="1"/>
</dbReference>
<dbReference type="EMBL" id="JABCRI010000007">
    <property type="protein sequence ID" value="KAF8403338.1"/>
    <property type="molecule type" value="Genomic_DNA"/>
</dbReference>
<evidence type="ECO:0000256" key="3">
    <source>
        <dbReference type="SAM" id="MobiDB-lite"/>
    </source>
</evidence>
<proteinExistence type="predicted"/>
<comment type="caution">
    <text evidence="4">The sequence shown here is derived from an EMBL/GenBank/DDBJ whole genome shotgun (WGS) entry which is preliminary data.</text>
</comment>
<dbReference type="InterPro" id="IPR050836">
    <property type="entry name" value="SDS22/Internalin_LRR"/>
</dbReference>
<dbReference type="SMART" id="SM00365">
    <property type="entry name" value="LRR_SD22"/>
    <property type="match status" value="6"/>
</dbReference>
<keyword evidence="1" id="KW-0433">Leucine-rich repeat</keyword>
<evidence type="ECO:0000256" key="2">
    <source>
        <dbReference type="ARBA" id="ARBA00022737"/>
    </source>
</evidence>
<protein>
    <recommendedName>
        <fullName evidence="6">Protein phosphatase 1 regulatory subunit 7</fullName>
    </recommendedName>
</protein>
<evidence type="ECO:0008006" key="6">
    <source>
        <dbReference type="Google" id="ProtNLM"/>
    </source>
</evidence>
<evidence type="ECO:0000256" key="1">
    <source>
        <dbReference type="ARBA" id="ARBA00022614"/>
    </source>
</evidence>
<dbReference type="Gene3D" id="3.80.10.10">
    <property type="entry name" value="Ribonuclease Inhibitor"/>
    <property type="match status" value="2"/>
</dbReference>
<feature type="compositionally biased region" description="Basic and acidic residues" evidence="3">
    <location>
        <begin position="322"/>
        <end position="353"/>
    </location>
</feature>
<feature type="region of interest" description="Disordered" evidence="3">
    <location>
        <begin position="292"/>
        <end position="353"/>
    </location>
</feature>
<organism evidence="4 5">
    <name type="scientific">Tetracentron sinense</name>
    <name type="common">Spur-leaf</name>
    <dbReference type="NCBI Taxonomy" id="13715"/>
    <lineage>
        <taxon>Eukaryota</taxon>
        <taxon>Viridiplantae</taxon>
        <taxon>Streptophyta</taxon>
        <taxon>Embryophyta</taxon>
        <taxon>Tracheophyta</taxon>
        <taxon>Spermatophyta</taxon>
        <taxon>Magnoliopsida</taxon>
        <taxon>Trochodendrales</taxon>
        <taxon>Trochodendraceae</taxon>
        <taxon>Tetracentron</taxon>
    </lineage>
</organism>
<dbReference type="InterPro" id="IPR032675">
    <property type="entry name" value="LRR_dom_sf"/>
</dbReference>
<dbReference type="InterPro" id="IPR001611">
    <property type="entry name" value="Leu-rich_rpt"/>
</dbReference>
<evidence type="ECO:0000313" key="5">
    <source>
        <dbReference type="Proteomes" id="UP000655225"/>
    </source>
</evidence>
<dbReference type="Proteomes" id="UP000655225">
    <property type="component" value="Unassembled WGS sequence"/>
</dbReference>
<keyword evidence="2" id="KW-0677">Repeat</keyword>
<dbReference type="SMART" id="SM00369">
    <property type="entry name" value="LRR_TYP"/>
    <property type="match status" value="4"/>
</dbReference>
<dbReference type="OrthoDB" id="1517790at2759"/>
<dbReference type="AlphaFoldDB" id="A0A835DG77"/>
<dbReference type="PROSITE" id="PS51450">
    <property type="entry name" value="LRR"/>
    <property type="match status" value="3"/>
</dbReference>
<keyword evidence="5" id="KW-1185">Reference proteome</keyword>
<evidence type="ECO:0000313" key="4">
    <source>
        <dbReference type="EMBL" id="KAF8403338.1"/>
    </source>
</evidence>
<dbReference type="SUPFAM" id="SSF52058">
    <property type="entry name" value="L domain-like"/>
    <property type="match status" value="1"/>
</dbReference>
<sequence>MTRLRSGQILEENKNHDPNSITVLMLNHKALSDVSCLNDFKNLEKLDLGFNNLSSLEGLRSCVSLKWLSVLQNKLQSLKGIEGLSNLTVLNAGRNKLRSMDEVRSLISLRALILNDNEIASICRLDQLKDLGTLVLSRNPIHDIGESLIKVKSITKLSLSNCQLQTIGSSLMSCVDLKEVRLAHNEIMTLPAEMAYNIKLQNLDLGNNLITSWSELKVLSSLHDLKNLNLQGNPITEKDKLAKKIKTLVPKLQIFNAKPLDRSYTNEKISKKDLEGHRIDDSSLNRVTVEVGNKVEREHPRGNKKSKKSILSQSIEIPSSDNGRDPNVGKEVKREKPNTNEKHSKKDVSSYDRDDAFVEKELKRKSKKVERSELDMIDDGETPFLELVISGSAQNPKDGGKKMNHKAVQDNTFDGLVTFPAKRKKTTKSLAMDPSALLFLSPATEVGMGGPSAWDN</sequence>
<dbReference type="Pfam" id="PF13855">
    <property type="entry name" value="LRR_8"/>
    <property type="match status" value="1"/>
</dbReference>
<gene>
    <name evidence="4" type="ORF">HHK36_011440</name>
</gene>
<accession>A0A835DG77</accession>
<dbReference type="InterPro" id="IPR003591">
    <property type="entry name" value="Leu-rich_rpt_typical-subtyp"/>
</dbReference>
<name>A0A835DG77_TETSI</name>